<evidence type="ECO:0000313" key="7">
    <source>
        <dbReference type="Proteomes" id="UP000509658"/>
    </source>
</evidence>
<evidence type="ECO:0000256" key="4">
    <source>
        <dbReference type="PROSITE-ProRule" id="PRU00050"/>
    </source>
</evidence>
<dbReference type="Gene3D" id="3.40.50.180">
    <property type="entry name" value="Methylesterase CheB, C-terminal domain"/>
    <property type="match status" value="1"/>
</dbReference>
<dbReference type="PANTHER" id="PTHR42872">
    <property type="entry name" value="PROTEIN-GLUTAMATE METHYLESTERASE/PROTEIN-GLUTAMINE GLUTAMINASE"/>
    <property type="match status" value="1"/>
</dbReference>
<dbReference type="InterPro" id="IPR000673">
    <property type="entry name" value="Sig_transdc_resp-reg_Me-estase"/>
</dbReference>
<protein>
    <recommendedName>
        <fullName evidence="2">protein-glutamate methylesterase</fullName>
        <ecNumber evidence="2">3.1.1.61</ecNumber>
    </recommendedName>
</protein>
<dbReference type="SUPFAM" id="SSF52738">
    <property type="entry name" value="Methylesterase CheB, C-terminal domain"/>
    <property type="match status" value="1"/>
</dbReference>
<keyword evidence="1" id="KW-0378">Hydrolase</keyword>
<dbReference type="GO" id="GO:0006935">
    <property type="term" value="P:chemotaxis"/>
    <property type="evidence" value="ECO:0007669"/>
    <property type="project" value="InterPro"/>
</dbReference>
<organism evidence="6 7">
    <name type="scientific">Candidatus Reidiella endopervernicosa</name>
    <dbReference type="NCBI Taxonomy" id="2738883"/>
    <lineage>
        <taxon>Bacteria</taxon>
        <taxon>Pseudomonadati</taxon>
        <taxon>Pseudomonadota</taxon>
        <taxon>Gammaproteobacteria</taxon>
        <taxon>Candidatus Reidiella</taxon>
    </lineage>
</organism>
<evidence type="ECO:0000256" key="2">
    <source>
        <dbReference type="ARBA" id="ARBA00039140"/>
    </source>
</evidence>
<dbReference type="AlphaFoldDB" id="A0A6N0HR36"/>
<proteinExistence type="predicted"/>
<evidence type="ECO:0000313" key="6">
    <source>
        <dbReference type="EMBL" id="QKQ24882.1"/>
    </source>
</evidence>
<evidence type="ECO:0000256" key="3">
    <source>
        <dbReference type="ARBA" id="ARBA00048267"/>
    </source>
</evidence>
<feature type="domain" description="CheB-type methylesterase" evidence="5">
    <location>
        <begin position="1"/>
        <end position="164"/>
    </location>
</feature>
<dbReference type="EMBL" id="CP054491">
    <property type="protein sequence ID" value="QKQ24882.1"/>
    <property type="molecule type" value="Genomic_DNA"/>
</dbReference>
<dbReference type="KEGG" id="rev:HUE57_00215"/>
<dbReference type="InterPro" id="IPR035909">
    <property type="entry name" value="CheB_C"/>
</dbReference>
<dbReference type="GO" id="GO:0008984">
    <property type="term" value="F:protein-glutamate methylesterase activity"/>
    <property type="evidence" value="ECO:0007669"/>
    <property type="project" value="UniProtKB-EC"/>
</dbReference>
<comment type="catalytic activity">
    <reaction evidence="3">
        <text>[protein]-L-glutamate 5-O-methyl ester + H2O = L-glutamyl-[protein] + methanol + H(+)</text>
        <dbReference type="Rhea" id="RHEA:23236"/>
        <dbReference type="Rhea" id="RHEA-COMP:10208"/>
        <dbReference type="Rhea" id="RHEA-COMP:10311"/>
        <dbReference type="ChEBI" id="CHEBI:15377"/>
        <dbReference type="ChEBI" id="CHEBI:15378"/>
        <dbReference type="ChEBI" id="CHEBI:17790"/>
        <dbReference type="ChEBI" id="CHEBI:29973"/>
        <dbReference type="ChEBI" id="CHEBI:82795"/>
        <dbReference type="EC" id="3.1.1.61"/>
    </reaction>
</comment>
<dbReference type="GO" id="GO:0000156">
    <property type="term" value="F:phosphorelay response regulator activity"/>
    <property type="evidence" value="ECO:0007669"/>
    <property type="project" value="InterPro"/>
</dbReference>
<sequence length="176" mass="18227">MPAELPAAFVLAQHIGASFVPLLAEQLNRTSALTVKVAEQGELLREGEVVLVPVEHEVVITAEGYISLRPARESLHLPSIDHVMEMAAGRYGKQGGAIIFSGMGGDAMAGCAAMAEAGAPVWVQQAESCVVSTMVDGAKLAGVVSCEADAEQLADHITAYLEGQGGDVENNAIGTE</sequence>
<keyword evidence="7" id="KW-1185">Reference proteome</keyword>
<dbReference type="PROSITE" id="PS50122">
    <property type="entry name" value="CHEB"/>
    <property type="match status" value="1"/>
</dbReference>
<evidence type="ECO:0000256" key="1">
    <source>
        <dbReference type="ARBA" id="ARBA00022801"/>
    </source>
</evidence>
<reference evidence="6 7" key="1">
    <citation type="submission" date="2020-05" db="EMBL/GenBank/DDBJ databases">
        <title>Horizontal transmission and recombination maintain forever young bacterial symbiont genomes.</title>
        <authorList>
            <person name="Russell S.L."/>
            <person name="Pepper-Tunick E."/>
            <person name="Svedberg J."/>
            <person name="Byrne A."/>
            <person name="Ruelas Castillo J."/>
            <person name="Vollmers C."/>
            <person name="Beinart R.A."/>
            <person name="Corbett-Detig R."/>
        </authorList>
    </citation>
    <scope>NUCLEOTIDE SEQUENCE [LARGE SCALE GENOMIC DNA]</scope>
    <source>
        <strain evidence="6">Santa_Monica_outfall</strain>
    </source>
</reference>
<dbReference type="Proteomes" id="UP000509658">
    <property type="component" value="Chromosome"/>
</dbReference>
<gene>
    <name evidence="6" type="ORF">HUE57_00215</name>
</gene>
<evidence type="ECO:0000259" key="5">
    <source>
        <dbReference type="PROSITE" id="PS50122"/>
    </source>
</evidence>
<comment type="caution">
    <text evidence="4">Lacks conserved residue(s) required for the propagation of feature annotation.</text>
</comment>
<dbReference type="EC" id="3.1.1.61" evidence="2"/>
<dbReference type="Pfam" id="PF01339">
    <property type="entry name" value="CheB_methylest"/>
    <property type="match status" value="1"/>
</dbReference>
<name>A0A6N0HR36_9GAMM</name>
<accession>A0A6N0HR36</accession>
<dbReference type="PANTHER" id="PTHR42872:SF6">
    <property type="entry name" value="PROTEIN-GLUTAMATE METHYLESTERASE_PROTEIN-GLUTAMINE GLUTAMINASE"/>
    <property type="match status" value="1"/>
</dbReference>
<dbReference type="GO" id="GO:0005737">
    <property type="term" value="C:cytoplasm"/>
    <property type="evidence" value="ECO:0007669"/>
    <property type="project" value="InterPro"/>
</dbReference>